<reference evidence="8 9" key="1">
    <citation type="journal article" date="2020" name="J. Appl. Phycol.">
        <title>Morphological changes and genome evolution in Raphidiopsis raciborskii CS-506 after 23 years in culture.</title>
        <authorList>
            <person name="Willis A."/>
            <person name="Bent S.J."/>
            <person name="Jameson I.D."/>
        </authorList>
    </citation>
    <scope>NUCLEOTIDE SEQUENCE [LARGE SCALE GENOMIC DNA]</scope>
    <source>
        <strain evidence="8 9">CS-506_A</strain>
    </source>
</reference>
<evidence type="ECO:0000256" key="2">
    <source>
        <dbReference type="ARBA" id="ARBA00022670"/>
    </source>
</evidence>
<dbReference type="PANTHER" id="PTHR34800">
    <property type="entry name" value="TETRAPYRROLE-BINDING PROTEIN, CHLOROPLASTIC"/>
    <property type="match status" value="1"/>
</dbReference>
<dbReference type="EC" id="3.4.21.-" evidence="6"/>
<dbReference type="InterPro" id="IPR037215">
    <property type="entry name" value="GUN4-like_sf"/>
</dbReference>
<keyword evidence="3" id="KW-0732">Signal</keyword>
<keyword evidence="4 6" id="KW-0378">Hydrolase</keyword>
<dbReference type="InterPro" id="IPR009003">
    <property type="entry name" value="Peptidase_S1_PA"/>
</dbReference>
<dbReference type="Pfam" id="PF05419">
    <property type="entry name" value="GUN4"/>
    <property type="match status" value="1"/>
</dbReference>
<evidence type="ECO:0000259" key="7">
    <source>
        <dbReference type="Pfam" id="PF05419"/>
    </source>
</evidence>
<feature type="domain" description="GUN4-like" evidence="7">
    <location>
        <begin position="218"/>
        <end position="340"/>
    </location>
</feature>
<evidence type="ECO:0000256" key="3">
    <source>
        <dbReference type="ARBA" id="ARBA00022729"/>
    </source>
</evidence>
<name>A0A838WVN7_9CYAN</name>
<protein>
    <recommendedName>
        <fullName evidence="6">Serine protease</fullName>
        <ecNumber evidence="6">3.4.21.-</ecNumber>
    </recommendedName>
</protein>
<dbReference type="Proteomes" id="UP000538075">
    <property type="component" value="Unassembled WGS sequence"/>
</dbReference>
<keyword evidence="5 6" id="KW-0720">Serine protease</keyword>
<proteinExistence type="inferred from homology"/>
<gene>
    <name evidence="8" type="ORF">FHK98_15220</name>
</gene>
<dbReference type="EMBL" id="VDFG01001002">
    <property type="protein sequence ID" value="MBA4466733.1"/>
    <property type="molecule type" value="Genomic_DNA"/>
</dbReference>
<dbReference type="Gene3D" id="1.25.40.620">
    <property type="match status" value="1"/>
</dbReference>
<dbReference type="InterPro" id="IPR008256">
    <property type="entry name" value="Peptidase_S1B"/>
</dbReference>
<keyword evidence="2 6" id="KW-0645">Protease</keyword>
<dbReference type="GO" id="GO:0008236">
    <property type="term" value="F:serine-type peptidase activity"/>
    <property type="evidence" value="ECO:0007669"/>
    <property type="project" value="UniProtKB-KW"/>
</dbReference>
<comment type="caution">
    <text evidence="8">The sequence shown here is derived from an EMBL/GenBank/DDBJ whole genome shotgun (WGS) entry which is preliminary data.</text>
</comment>
<dbReference type="PANTHER" id="PTHR34800:SF1">
    <property type="entry name" value="TETRAPYRROLE-BINDING PROTEIN, CHLOROPLASTIC"/>
    <property type="match status" value="1"/>
</dbReference>
<evidence type="ECO:0000313" key="9">
    <source>
        <dbReference type="Proteomes" id="UP000538075"/>
    </source>
</evidence>
<dbReference type="Pfam" id="PF13365">
    <property type="entry name" value="Trypsin_2"/>
    <property type="match status" value="1"/>
</dbReference>
<dbReference type="GO" id="GO:0046906">
    <property type="term" value="F:tetrapyrrole binding"/>
    <property type="evidence" value="ECO:0007669"/>
    <property type="project" value="TreeGrafter"/>
</dbReference>
<dbReference type="InterPro" id="IPR043504">
    <property type="entry name" value="Peptidase_S1_PA_chymotrypsin"/>
</dbReference>
<dbReference type="CDD" id="cd16383">
    <property type="entry name" value="GUN4"/>
    <property type="match status" value="1"/>
</dbReference>
<evidence type="ECO:0000256" key="1">
    <source>
        <dbReference type="ARBA" id="ARBA00008764"/>
    </source>
</evidence>
<dbReference type="AlphaFoldDB" id="A0A838WVN7"/>
<dbReference type="SUPFAM" id="SSF140869">
    <property type="entry name" value="GUN4-like"/>
    <property type="match status" value="1"/>
</dbReference>
<evidence type="ECO:0000256" key="6">
    <source>
        <dbReference type="RuleBase" id="RU004296"/>
    </source>
</evidence>
<accession>A0A838WVN7</accession>
<sequence length="367" mass="41469">MKPKKLTQLLIIGILVTCITILQPLITLALTRQEIDAIATQVTVRITGTRNGSGVIIKQENNTYTVLTNFHTFQEKGRFEIITPDGVTHQLNKISRVGSSLDLATLEFKSNQRYRVVELGDSTKITRGRDIYVSGFPADKGLNFLRSEISRIDPPEEGGYSLVYRIGAFPGMSGGPILDEDGKLVGIHGKTDYILVPPHDSTSEEYGILLRTYLAVSKRYDKLETLLKAQNFREADRETDRVILAVANKQNEGWLRVEDAEKFPCQELRTIDNLWLRYSQGKFGISVQQEIYKNLGGTQQYDDKVIESFGYRVGWKYGETWLNYNDLNFTLSAPKGHLPREWSVGTLRAPLVGWVPSLLSRHVECNL</sequence>
<dbReference type="Gene3D" id="1.10.10.1770">
    <property type="entry name" value="Gun4-like"/>
    <property type="match status" value="1"/>
</dbReference>
<evidence type="ECO:0000256" key="5">
    <source>
        <dbReference type="ARBA" id="ARBA00022825"/>
    </source>
</evidence>
<evidence type="ECO:0000256" key="4">
    <source>
        <dbReference type="ARBA" id="ARBA00022801"/>
    </source>
</evidence>
<evidence type="ECO:0000313" key="8">
    <source>
        <dbReference type="EMBL" id="MBA4466733.1"/>
    </source>
</evidence>
<dbReference type="GO" id="GO:0006508">
    <property type="term" value="P:proteolysis"/>
    <property type="evidence" value="ECO:0007669"/>
    <property type="project" value="UniProtKB-KW"/>
</dbReference>
<dbReference type="InterPro" id="IPR008629">
    <property type="entry name" value="GUN4-like"/>
</dbReference>
<comment type="similarity">
    <text evidence="1 6">Belongs to the peptidase S1B family.</text>
</comment>
<dbReference type="PRINTS" id="PR00839">
    <property type="entry name" value="V8PROTEASE"/>
</dbReference>
<dbReference type="SUPFAM" id="SSF50494">
    <property type="entry name" value="Trypsin-like serine proteases"/>
    <property type="match status" value="1"/>
</dbReference>
<dbReference type="Gene3D" id="2.40.10.10">
    <property type="entry name" value="Trypsin-like serine proteases"/>
    <property type="match status" value="2"/>
</dbReference>
<organism evidence="8 9">
    <name type="scientific">Cylindrospermopsis raciborskii CS-506_A</name>
    <dbReference type="NCBI Taxonomy" id="2585140"/>
    <lineage>
        <taxon>Bacteria</taxon>
        <taxon>Bacillati</taxon>
        <taxon>Cyanobacteriota</taxon>
        <taxon>Cyanophyceae</taxon>
        <taxon>Nostocales</taxon>
        <taxon>Aphanizomenonaceae</taxon>
        <taxon>Cylindrospermopsis</taxon>
    </lineage>
</organism>